<evidence type="ECO:0000256" key="2">
    <source>
        <dbReference type="ARBA" id="ARBA00022737"/>
    </source>
</evidence>
<dbReference type="InterPro" id="IPR036095">
    <property type="entry name" value="PTS_EIIB-like_sf"/>
</dbReference>
<dbReference type="SUPFAM" id="SSF55804">
    <property type="entry name" value="Phoshotransferase/anion transport protein"/>
    <property type="match status" value="1"/>
</dbReference>
<dbReference type="Gene3D" id="3.40.50.2300">
    <property type="match status" value="1"/>
</dbReference>
<accession>A0A3D8TUW1</accession>
<dbReference type="Proteomes" id="UP000257055">
    <property type="component" value="Unassembled WGS sequence"/>
</dbReference>
<dbReference type="CDD" id="cd05568">
    <property type="entry name" value="PTS_IIB_bgl_like"/>
    <property type="match status" value="1"/>
</dbReference>
<dbReference type="InterPro" id="IPR050661">
    <property type="entry name" value="BglG_antiterminators"/>
</dbReference>
<dbReference type="CDD" id="cd00211">
    <property type="entry name" value="PTS_IIA_fru"/>
    <property type="match status" value="1"/>
</dbReference>
<dbReference type="Gene3D" id="1.10.1790.10">
    <property type="entry name" value="PRD domain"/>
    <property type="match status" value="1"/>
</dbReference>
<evidence type="ECO:0000259" key="8">
    <source>
        <dbReference type="PROSITE" id="PS51372"/>
    </source>
</evidence>
<sequence length="685" mass="78503">MIQFDIRKIKLLHYLLENRGYIAPQKLQEVLGISKRTLQYEIEKTNFELEQVGFSGIQMVRRQGYYVPEDEKNEILRLIENYDTNNVDFTMAERKVRILLFLLATDARVVEETLSKANGVSRNTTLQDLKQIKAELSEAGLKLLYSRKNGNEIVGDEAQIRQFFLRHCLNSPAFESETELKNLLRARAPHYDADFLLLENEAIRALVTLEKLFGMRYTDEVVARLSLIVSFFSFRMQQGHTLEGKLVDQTKWAQEIYRRMPRLVAWNEAELAFLERLLLGANRLSGESEVARHLKVAVKKMIAEFERLACVNFEDHERLKRDLLLHLEPAYYRVLFGIEWINPLRSDIKSQYAEVYEITRKVMVPFGEMLAKPIPEDEVAYVAILFGGFLSRKKSVLVERKKLLIICSKGVGTSRMIERQLKQLFTDRQIEILEPISLREFEKKAYQPDFIVATLPVLTDIPSFIVSPILTEPQKEQLLKEIMPYVAQRDSDARMLASVLDVIDQYAKVENREALAQNLKTILFQNALDDVSEVSPGLSELLPAKRIQFKESAPSWQEAIRLAAKPLLEEGYISQSYENAMITGIETLGPYVVISPGVALPHAAPADGAFRVGMSLLLLDEPVAFSKKPKDQVKLLIVLSSIDSYTHINALSELTELIMQHDFLTFMEQHTSAEQVAQFIREKTS</sequence>
<proteinExistence type="predicted"/>
<organism evidence="9 10">
    <name type="scientific">Listeria kieliensis</name>
    <dbReference type="NCBI Taxonomy" id="1621700"/>
    <lineage>
        <taxon>Bacteria</taxon>
        <taxon>Bacillati</taxon>
        <taxon>Bacillota</taxon>
        <taxon>Bacilli</taxon>
        <taxon>Bacillales</taxon>
        <taxon>Listeriaceae</taxon>
        <taxon>Listeria</taxon>
    </lineage>
</organism>
<evidence type="ECO:0000256" key="1">
    <source>
        <dbReference type="ARBA" id="ARBA00022679"/>
    </source>
</evidence>
<dbReference type="PROSITE" id="PS51099">
    <property type="entry name" value="PTS_EIIB_TYPE_2"/>
    <property type="match status" value="1"/>
</dbReference>
<keyword evidence="3" id="KW-0805">Transcription regulation</keyword>
<keyword evidence="1" id="KW-0808">Transferase</keyword>
<evidence type="ECO:0000256" key="5">
    <source>
        <dbReference type="ARBA" id="ARBA00023163"/>
    </source>
</evidence>
<feature type="domain" description="PTS EIIA type-2" evidence="6">
    <location>
        <begin position="540"/>
        <end position="683"/>
    </location>
</feature>
<dbReference type="GO" id="GO:0009401">
    <property type="term" value="P:phosphoenolpyruvate-dependent sugar phosphotransferase system"/>
    <property type="evidence" value="ECO:0007669"/>
    <property type="project" value="InterPro"/>
</dbReference>
<dbReference type="PROSITE" id="PS51372">
    <property type="entry name" value="PRD_2"/>
    <property type="match status" value="1"/>
</dbReference>
<keyword evidence="2" id="KW-0677">Repeat</keyword>
<dbReference type="InterPro" id="IPR011608">
    <property type="entry name" value="PRD"/>
</dbReference>
<evidence type="ECO:0000259" key="7">
    <source>
        <dbReference type="PROSITE" id="PS51099"/>
    </source>
</evidence>
<dbReference type="InterPro" id="IPR036634">
    <property type="entry name" value="PRD_sf"/>
</dbReference>
<dbReference type="InterPro" id="IPR036388">
    <property type="entry name" value="WH-like_DNA-bd_sf"/>
</dbReference>
<dbReference type="SUPFAM" id="SSF63520">
    <property type="entry name" value="PTS-regulatory domain, PRD"/>
    <property type="match status" value="1"/>
</dbReference>
<dbReference type="InterPro" id="IPR016152">
    <property type="entry name" value="PTrfase/Anion_transptr"/>
</dbReference>
<dbReference type="PANTHER" id="PTHR30185">
    <property type="entry name" value="CRYPTIC BETA-GLUCOSIDE BGL OPERON ANTITERMINATOR"/>
    <property type="match status" value="1"/>
</dbReference>
<dbReference type="Pfam" id="PF00359">
    <property type="entry name" value="PTS_EIIA_2"/>
    <property type="match status" value="1"/>
</dbReference>
<comment type="caution">
    <text evidence="9">The sequence shown here is derived from an EMBL/GenBank/DDBJ whole genome shotgun (WGS) entry which is preliminary data.</text>
</comment>
<dbReference type="PANTHER" id="PTHR30185:SF13">
    <property type="entry name" value="LICABCH OPERON REGULATOR-RELATED"/>
    <property type="match status" value="1"/>
</dbReference>
<evidence type="ECO:0000256" key="4">
    <source>
        <dbReference type="ARBA" id="ARBA00023159"/>
    </source>
</evidence>
<gene>
    <name evidence="9" type="ORF">UR08_03475</name>
</gene>
<dbReference type="SUPFAM" id="SSF52794">
    <property type="entry name" value="PTS system IIB component-like"/>
    <property type="match status" value="1"/>
</dbReference>
<keyword evidence="4" id="KW-0010">Activator</keyword>
<dbReference type="GO" id="GO:0006355">
    <property type="term" value="P:regulation of DNA-templated transcription"/>
    <property type="evidence" value="ECO:0007669"/>
    <property type="project" value="InterPro"/>
</dbReference>
<keyword evidence="10" id="KW-1185">Reference proteome</keyword>
<keyword evidence="5" id="KW-0804">Transcription</keyword>
<feature type="domain" description="PRD" evidence="8">
    <location>
        <begin position="289"/>
        <end position="396"/>
    </location>
</feature>
<dbReference type="Gene3D" id="1.10.10.10">
    <property type="entry name" value="Winged helix-like DNA-binding domain superfamily/Winged helix DNA-binding domain"/>
    <property type="match status" value="1"/>
</dbReference>
<dbReference type="GO" id="GO:0008982">
    <property type="term" value="F:protein-N(PI)-phosphohistidine-sugar phosphotransferase activity"/>
    <property type="evidence" value="ECO:0007669"/>
    <property type="project" value="InterPro"/>
</dbReference>
<dbReference type="RefSeq" id="WP_115752268.1">
    <property type="nucleotide sequence ID" value="NZ_LARY01000001.1"/>
</dbReference>
<dbReference type="EMBL" id="LARY01000001">
    <property type="protein sequence ID" value="RDX02579.1"/>
    <property type="molecule type" value="Genomic_DNA"/>
</dbReference>
<feature type="domain" description="PTS EIIB type-2" evidence="7">
    <location>
        <begin position="401"/>
        <end position="490"/>
    </location>
</feature>
<dbReference type="AlphaFoldDB" id="A0A3D8TUW1"/>
<evidence type="ECO:0000313" key="10">
    <source>
        <dbReference type="Proteomes" id="UP000257055"/>
    </source>
</evidence>
<reference evidence="10" key="1">
    <citation type="submission" date="2015-04" db="EMBL/GenBank/DDBJ databases">
        <authorList>
            <person name="Schardt J."/>
            <person name="Mueller-Herbst S."/>
            <person name="Scherer S."/>
            <person name="Huptas C."/>
        </authorList>
    </citation>
    <scope>NUCLEOTIDE SEQUENCE [LARGE SCALE GENOMIC DNA]</scope>
    <source>
        <strain evidence="10">Kiel-L1</strain>
    </source>
</reference>
<dbReference type="InterPro" id="IPR002178">
    <property type="entry name" value="PTS_EIIA_type-2_dom"/>
</dbReference>
<dbReference type="Pfam" id="PF05043">
    <property type="entry name" value="Mga"/>
    <property type="match status" value="1"/>
</dbReference>
<evidence type="ECO:0000259" key="6">
    <source>
        <dbReference type="PROSITE" id="PS51094"/>
    </source>
</evidence>
<dbReference type="Pfam" id="PF00874">
    <property type="entry name" value="PRD"/>
    <property type="match status" value="1"/>
</dbReference>
<dbReference type="PROSITE" id="PS51094">
    <property type="entry name" value="PTS_EIIA_TYPE_2"/>
    <property type="match status" value="1"/>
</dbReference>
<evidence type="ECO:0000256" key="3">
    <source>
        <dbReference type="ARBA" id="ARBA00023015"/>
    </source>
</evidence>
<protein>
    <submittedName>
        <fullName evidence="9">PTS fructose transporter subunit IIA</fullName>
    </submittedName>
</protein>
<evidence type="ECO:0000313" key="9">
    <source>
        <dbReference type="EMBL" id="RDX02579.1"/>
    </source>
</evidence>
<dbReference type="InterPro" id="IPR013011">
    <property type="entry name" value="PTS_EIIB_2"/>
</dbReference>
<dbReference type="InterPro" id="IPR007737">
    <property type="entry name" value="Mga_HTH"/>
</dbReference>
<dbReference type="Gene3D" id="3.40.930.10">
    <property type="entry name" value="Mannitol-specific EII, Chain A"/>
    <property type="match status" value="1"/>
</dbReference>
<name>A0A3D8TUW1_9LIST</name>